<dbReference type="InterPro" id="IPR003594">
    <property type="entry name" value="HATPase_dom"/>
</dbReference>
<dbReference type="GO" id="GO:0000155">
    <property type="term" value="F:phosphorelay sensor kinase activity"/>
    <property type="evidence" value="ECO:0007669"/>
    <property type="project" value="InterPro"/>
</dbReference>
<dbReference type="InterPro" id="IPR050482">
    <property type="entry name" value="Sensor_HK_TwoCompSys"/>
</dbReference>
<keyword evidence="3" id="KW-0902">Two-component regulatory system</keyword>
<dbReference type="EMBL" id="CP053085">
    <property type="protein sequence ID" value="QJR34055.1"/>
    <property type="molecule type" value="Genomic_DNA"/>
</dbReference>
<feature type="domain" description="Histidine kinase/HSP90-like ATPase" evidence="4">
    <location>
        <begin position="632"/>
        <end position="726"/>
    </location>
</feature>
<dbReference type="InterPro" id="IPR011110">
    <property type="entry name" value="Reg_prop"/>
</dbReference>
<keyword evidence="2" id="KW-0418">Kinase</keyword>
<evidence type="ECO:0000256" key="2">
    <source>
        <dbReference type="ARBA" id="ARBA00022777"/>
    </source>
</evidence>
<dbReference type="InterPro" id="IPR036890">
    <property type="entry name" value="HATPase_C_sf"/>
</dbReference>
<protein>
    <recommendedName>
        <fullName evidence="4">Histidine kinase/HSP90-like ATPase domain-containing protein</fullName>
    </recommendedName>
</protein>
<proteinExistence type="predicted"/>
<name>A0A6M4IJ29_9BACT</name>
<dbReference type="Pfam" id="PF07494">
    <property type="entry name" value="Reg_prop"/>
    <property type="match status" value="1"/>
</dbReference>
<dbReference type="KEGG" id="ggr:HKW67_00265"/>
<dbReference type="InterPro" id="IPR013783">
    <property type="entry name" value="Ig-like_fold"/>
</dbReference>
<dbReference type="GO" id="GO:0016020">
    <property type="term" value="C:membrane"/>
    <property type="evidence" value="ECO:0007669"/>
    <property type="project" value="InterPro"/>
</dbReference>
<dbReference type="CDD" id="cd16917">
    <property type="entry name" value="HATPase_UhpB-NarQ-NarX-like"/>
    <property type="match status" value="1"/>
</dbReference>
<evidence type="ECO:0000313" key="5">
    <source>
        <dbReference type="EMBL" id="QJR34055.1"/>
    </source>
</evidence>
<dbReference type="AlphaFoldDB" id="A0A6M4IJ29"/>
<dbReference type="SUPFAM" id="SSF55874">
    <property type="entry name" value="ATPase domain of HSP90 chaperone/DNA topoisomerase II/histidine kinase"/>
    <property type="match status" value="1"/>
</dbReference>
<dbReference type="PANTHER" id="PTHR24421:SF62">
    <property type="entry name" value="SENSORY TRANSDUCTION HISTIDINE KINASE"/>
    <property type="match status" value="1"/>
</dbReference>
<evidence type="ECO:0000256" key="3">
    <source>
        <dbReference type="ARBA" id="ARBA00023012"/>
    </source>
</evidence>
<dbReference type="PANTHER" id="PTHR24421">
    <property type="entry name" value="NITRATE/NITRITE SENSOR PROTEIN NARX-RELATED"/>
    <property type="match status" value="1"/>
</dbReference>
<evidence type="ECO:0000313" key="6">
    <source>
        <dbReference type="Proteomes" id="UP000500938"/>
    </source>
</evidence>
<accession>A0A6M4IJ29</accession>
<dbReference type="Gene3D" id="2.130.10.10">
    <property type="entry name" value="YVTN repeat-like/Quinoprotein amine dehydrogenase"/>
    <property type="match status" value="2"/>
</dbReference>
<dbReference type="GO" id="GO:0046983">
    <property type="term" value="F:protein dimerization activity"/>
    <property type="evidence" value="ECO:0007669"/>
    <property type="project" value="InterPro"/>
</dbReference>
<dbReference type="Gene3D" id="2.60.40.10">
    <property type="entry name" value="Immunoglobulins"/>
    <property type="match status" value="1"/>
</dbReference>
<dbReference type="Gene3D" id="3.30.565.10">
    <property type="entry name" value="Histidine kinase-like ATPase, C-terminal domain"/>
    <property type="match status" value="1"/>
</dbReference>
<evidence type="ECO:0000259" key="4">
    <source>
        <dbReference type="SMART" id="SM00387"/>
    </source>
</evidence>
<keyword evidence="1" id="KW-0808">Transferase</keyword>
<dbReference type="InterPro" id="IPR011123">
    <property type="entry name" value="Y_Y_Y"/>
</dbReference>
<dbReference type="Pfam" id="PF07495">
    <property type="entry name" value="Y_Y_Y"/>
    <property type="match status" value="1"/>
</dbReference>
<dbReference type="Pfam" id="PF02518">
    <property type="entry name" value="HATPase_c"/>
    <property type="match status" value="1"/>
</dbReference>
<dbReference type="SMART" id="SM00387">
    <property type="entry name" value="HATPase_c"/>
    <property type="match status" value="1"/>
</dbReference>
<keyword evidence="6" id="KW-1185">Reference proteome</keyword>
<dbReference type="InterPro" id="IPR011712">
    <property type="entry name" value="Sig_transdc_His_kin_sub3_dim/P"/>
</dbReference>
<organism evidence="5 6">
    <name type="scientific">Gemmatimonas groenlandica</name>
    <dbReference type="NCBI Taxonomy" id="2732249"/>
    <lineage>
        <taxon>Bacteria</taxon>
        <taxon>Pseudomonadati</taxon>
        <taxon>Gemmatimonadota</taxon>
        <taxon>Gemmatimonadia</taxon>
        <taxon>Gemmatimonadales</taxon>
        <taxon>Gemmatimonadaceae</taxon>
        <taxon>Gemmatimonas</taxon>
    </lineage>
</organism>
<dbReference type="Gene3D" id="1.20.5.1930">
    <property type="match status" value="1"/>
</dbReference>
<sequence length="728" mass="78140">MLIDRQARAWGFFTTGRLVRVSLADVDRAPSVAAVSDTLAFSPLSGTSGSYVFSVLEDREGTIWVATEGGLDQFRVPKVTPTSWPSSSEIPTIAAADSGALWVGSRSSLLTRVDGSGGATEVAPRGIMRLRRDLRGSLWVAGFSRLWHGGDGSLAPLMLADGLKGATILDVVRDTSGTIWALAERRGLFRTTVTGWERYGPSERIVATIQADSSGQVWLGCADGRVVRVGEGGEREYGPADVGVGGVRTLVVQGRRVWAGGELGAALLDDFANVRARFSPIVTREGAFRGVSGIVPTATAVWLSGADGVVRLSPDEVRRVLREPGYAMRAEHFDARDGVDRGSFFGVAPTAILGTDGRIWFSWMGGFGFIDPANIRRNVVPPPVMVRALAAGGRTYTNSSRVKLPERTSALSISYTALSMAVPERVQFRYRLVGLDTMWQDAGPRREAFYTNLRPGAYRFEVTAANDDGLWSVTPAAMDVLIPPAFAETTAFKGLCAVATVGAVWLLILWRQRRLAAGMRARFDATLAERTRVARELHDTLLSEVAGVRMQLDAVVRTAGSTGIGPTLAAIRDQTSHVLVNARQAVVEMRTSVEEAQPIDEQLAKAARRVFAASEVDVRVSWTGARRRYPVSLEVEALQIGLEALTNARNHAACGCVEVKCAYSRRALLLEVSDDGQGFDVKQAAANGHFGLVGMRERAGAIGARLTIESAPGRGVRVQLAIPTAPPG</sequence>
<dbReference type="Pfam" id="PF07730">
    <property type="entry name" value="HisKA_3"/>
    <property type="match status" value="1"/>
</dbReference>
<dbReference type="Proteomes" id="UP000500938">
    <property type="component" value="Chromosome"/>
</dbReference>
<reference evidence="5 6" key="1">
    <citation type="submission" date="2020-05" db="EMBL/GenBank/DDBJ databases">
        <title>Complete genome sequence of Gemmatimonas greenlandica TET16.</title>
        <authorList>
            <person name="Zeng Y."/>
        </authorList>
    </citation>
    <scope>NUCLEOTIDE SEQUENCE [LARGE SCALE GENOMIC DNA]</scope>
    <source>
        <strain evidence="5 6">TET16</strain>
    </source>
</reference>
<dbReference type="InterPro" id="IPR015943">
    <property type="entry name" value="WD40/YVTN_repeat-like_dom_sf"/>
</dbReference>
<evidence type="ECO:0000256" key="1">
    <source>
        <dbReference type="ARBA" id="ARBA00022679"/>
    </source>
</evidence>
<gene>
    <name evidence="5" type="ORF">HKW67_00265</name>
</gene>